<dbReference type="Proteomes" id="UP000199607">
    <property type="component" value="Unassembled WGS sequence"/>
</dbReference>
<dbReference type="Gene3D" id="2.60.40.10">
    <property type="entry name" value="Immunoglobulins"/>
    <property type="match status" value="1"/>
</dbReference>
<keyword evidence="1" id="KW-0175">Coiled coil</keyword>
<dbReference type="InterPro" id="IPR013783">
    <property type="entry name" value="Ig-like_fold"/>
</dbReference>
<gene>
    <name evidence="3" type="ORF">SAMN04487950_0313</name>
</gene>
<organism evidence="3 4">
    <name type="scientific">Halogranum rubrum</name>
    <dbReference type="NCBI Taxonomy" id="553466"/>
    <lineage>
        <taxon>Archaea</taxon>
        <taxon>Methanobacteriati</taxon>
        <taxon>Methanobacteriota</taxon>
        <taxon>Stenosarchaea group</taxon>
        <taxon>Halobacteria</taxon>
        <taxon>Halobacteriales</taxon>
        <taxon>Haloferacaceae</taxon>
    </lineage>
</organism>
<name>A0A1I4B705_9EURY</name>
<dbReference type="AlphaFoldDB" id="A0A1I4B705"/>
<feature type="compositionally biased region" description="Basic and acidic residues" evidence="2">
    <location>
        <begin position="385"/>
        <end position="422"/>
    </location>
</feature>
<dbReference type="EMBL" id="FOTC01000001">
    <property type="protein sequence ID" value="SFK63781.1"/>
    <property type="molecule type" value="Genomic_DNA"/>
</dbReference>
<feature type="region of interest" description="Disordered" evidence="2">
    <location>
        <begin position="366"/>
        <end position="422"/>
    </location>
</feature>
<keyword evidence="4" id="KW-1185">Reference proteome</keyword>
<protein>
    <submittedName>
        <fullName evidence="3">Uncharacterized protein</fullName>
    </submittedName>
</protein>
<evidence type="ECO:0000256" key="2">
    <source>
        <dbReference type="SAM" id="MobiDB-lite"/>
    </source>
</evidence>
<sequence>MISGKRPVLVACLLAVLLLVGTVHPTVVAAQTTDVERAQERLQAANRAYQTALVTVDAAYEAGVETREFDARLDEANEALTDGVDAVRATPPNTERALEAATRAERLSLAVEEDATVATQQALADEAIERETARLSSPAADEWLQRAETDRADGQFDAVERDLLYAQHAAQVTHYEAYLQNLSAQGLDLVALDAEVAAFDESVESGTLDAGEASQLRQSMQRADVCVRQLHAATLAIERADQTSSVLVSADLTAATAAQQEGYDALERGEYDAACRAAEAAETAADSETRRVESTLEANVLAKTVDAVYDTLRAVVPGFGDDTVASTTVVHPPTLVVVDVSPVSVTAAPPTPSVTPLDFTAEAVTTPVPSEPDEQVADDVEETPEQERTPERERTPTERDETVEREETAEPERAQTDRVEQPVREETVRFVIRIDGVDECGTTCRDVTGTLRNVGTGDAHNVEVDMALSVDGSVLWTGTQSLGTVPAGETRTVSQRIVLGFGEALQARSNGTVDVLITVRSDEETQTIRDTVPV</sequence>
<accession>A0A1I4B705</accession>
<evidence type="ECO:0000313" key="4">
    <source>
        <dbReference type="Proteomes" id="UP000199607"/>
    </source>
</evidence>
<dbReference type="STRING" id="553466.SAMN04487950_0313"/>
<evidence type="ECO:0000256" key="1">
    <source>
        <dbReference type="SAM" id="Coils"/>
    </source>
</evidence>
<reference evidence="4" key="1">
    <citation type="submission" date="2016-10" db="EMBL/GenBank/DDBJ databases">
        <authorList>
            <person name="Varghese N."/>
            <person name="Submissions S."/>
        </authorList>
    </citation>
    <scope>NUCLEOTIDE SEQUENCE [LARGE SCALE GENOMIC DNA]</scope>
    <source>
        <strain evidence="4">CGMCC 1.7738</strain>
    </source>
</reference>
<evidence type="ECO:0000313" key="3">
    <source>
        <dbReference type="EMBL" id="SFK63781.1"/>
    </source>
</evidence>
<feature type="coiled-coil region" evidence="1">
    <location>
        <begin position="28"/>
        <end position="55"/>
    </location>
</feature>
<feature type="compositionally biased region" description="Acidic residues" evidence="2">
    <location>
        <begin position="371"/>
        <end position="384"/>
    </location>
</feature>
<dbReference type="RefSeq" id="WP_089864829.1">
    <property type="nucleotide sequence ID" value="NZ_FOTC01000001.1"/>
</dbReference>
<proteinExistence type="predicted"/>